<reference evidence="2 3" key="1">
    <citation type="submission" date="2017-05" db="EMBL/GenBank/DDBJ databases">
        <title>The genome sequence of the facultative intracellular pathogen Brucella melitensis KIV-L.</title>
        <authorList>
            <person name="Pisarenko S."/>
            <person name="Kovalev D."/>
            <person name="Khachaturova A."/>
            <person name="Kulichenko A."/>
        </authorList>
    </citation>
    <scope>NUCLEOTIDE SEQUENCE [LARGE SCALE GENOMIC DNA]</scope>
    <source>
        <strain evidence="2 3">KIV-L</strain>
    </source>
</reference>
<dbReference type="EMBL" id="NGJQ01000002">
    <property type="protein sequence ID" value="OZV63323.1"/>
    <property type="molecule type" value="Genomic_DNA"/>
</dbReference>
<name>A0AB36PX23_BRUML</name>
<evidence type="ECO:0000313" key="3">
    <source>
        <dbReference type="Proteomes" id="UP000216335"/>
    </source>
</evidence>
<accession>A0AB36PX23</accession>
<organism evidence="2 3">
    <name type="scientific">Brucella melitensis</name>
    <dbReference type="NCBI Taxonomy" id="29459"/>
    <lineage>
        <taxon>Bacteria</taxon>
        <taxon>Pseudomonadati</taxon>
        <taxon>Pseudomonadota</taxon>
        <taxon>Alphaproteobacteria</taxon>
        <taxon>Hyphomicrobiales</taxon>
        <taxon>Brucellaceae</taxon>
        <taxon>Brucella/Ochrobactrum group</taxon>
        <taxon>Brucella</taxon>
    </lineage>
</organism>
<comment type="caution">
    <text evidence="2">The sequence shown here is derived from an EMBL/GenBank/DDBJ whole genome shotgun (WGS) entry which is preliminary data.</text>
</comment>
<proteinExistence type="predicted"/>
<evidence type="ECO:0000256" key="1">
    <source>
        <dbReference type="SAM" id="MobiDB-lite"/>
    </source>
</evidence>
<protein>
    <submittedName>
        <fullName evidence="2">Uncharacterized protein</fullName>
    </submittedName>
</protein>
<gene>
    <name evidence="2" type="ORF">BI318_03195</name>
</gene>
<feature type="region of interest" description="Disordered" evidence="1">
    <location>
        <begin position="37"/>
        <end position="64"/>
    </location>
</feature>
<dbReference type="Proteomes" id="UP000216335">
    <property type="component" value="Unassembled WGS sequence"/>
</dbReference>
<dbReference type="AlphaFoldDB" id="A0AB36PX23"/>
<sequence length="64" mass="7331">MPSCISYTETGSASGDMLKQAAFAIFRFMQRDPPFRKPAETTSLLPVRRNRPQNWQKPGEYPRA</sequence>
<evidence type="ECO:0000313" key="2">
    <source>
        <dbReference type="EMBL" id="OZV63323.1"/>
    </source>
</evidence>